<protein>
    <recommendedName>
        <fullName evidence="6 7">Large ribosomal subunit protein uL22</fullName>
    </recommendedName>
</protein>
<organism evidence="12 13">
    <name type="scientific">Candidatus Yanofskybacteria bacterium GW2011_GWA2_41_22</name>
    <dbReference type="NCBI Taxonomy" id="1619023"/>
    <lineage>
        <taxon>Bacteria</taxon>
        <taxon>Candidatus Yanofskyibacteriota</taxon>
    </lineage>
</organism>
<evidence type="ECO:0000256" key="4">
    <source>
        <dbReference type="ARBA" id="ARBA00022980"/>
    </source>
</evidence>
<evidence type="ECO:0000313" key="12">
    <source>
        <dbReference type="EMBL" id="KKS01545.1"/>
    </source>
</evidence>
<gene>
    <name evidence="7" type="primary">rplV</name>
    <name evidence="12" type="ORF">UU54_C0003G0019</name>
</gene>
<feature type="region of interest" description="Disordered" evidence="11">
    <location>
        <begin position="117"/>
        <end position="141"/>
    </location>
</feature>
<dbReference type="InterPro" id="IPR047867">
    <property type="entry name" value="Ribosomal_uL22_bac/org-type"/>
</dbReference>
<dbReference type="HAMAP" id="MF_01331_B">
    <property type="entry name" value="Ribosomal_uL22_B"/>
    <property type="match status" value="1"/>
</dbReference>
<dbReference type="GO" id="GO:0006412">
    <property type="term" value="P:translation"/>
    <property type="evidence" value="ECO:0007669"/>
    <property type="project" value="UniProtKB-UniRule"/>
</dbReference>
<dbReference type="AlphaFoldDB" id="A0A0G0VKE7"/>
<evidence type="ECO:0000256" key="3">
    <source>
        <dbReference type="ARBA" id="ARBA00022884"/>
    </source>
</evidence>
<keyword evidence="2 7" id="KW-0699">rRNA-binding</keyword>
<comment type="subunit">
    <text evidence="7 9">Part of the 50S ribosomal subunit.</text>
</comment>
<dbReference type="CDD" id="cd00336">
    <property type="entry name" value="Ribosomal_L22"/>
    <property type="match status" value="1"/>
</dbReference>
<evidence type="ECO:0000256" key="2">
    <source>
        <dbReference type="ARBA" id="ARBA00022730"/>
    </source>
</evidence>
<dbReference type="Proteomes" id="UP000033903">
    <property type="component" value="Unassembled WGS sequence"/>
</dbReference>
<dbReference type="GO" id="GO:0022625">
    <property type="term" value="C:cytosolic large ribosomal subunit"/>
    <property type="evidence" value="ECO:0007669"/>
    <property type="project" value="TreeGrafter"/>
</dbReference>
<comment type="function">
    <text evidence="7">The globular domain of the protein is located near the polypeptide exit tunnel on the outside of the subunit, while an extended beta-hairpin is found that lines the wall of the exit tunnel in the center of the 70S ribosome.</text>
</comment>
<dbReference type="SUPFAM" id="SSF54843">
    <property type="entry name" value="Ribosomal protein L22"/>
    <property type="match status" value="1"/>
</dbReference>
<evidence type="ECO:0000256" key="6">
    <source>
        <dbReference type="ARBA" id="ARBA00035207"/>
    </source>
</evidence>
<reference evidence="12 13" key="1">
    <citation type="journal article" date="2015" name="Nature">
        <title>rRNA introns, odd ribosomes, and small enigmatic genomes across a large radiation of phyla.</title>
        <authorList>
            <person name="Brown C.T."/>
            <person name="Hug L.A."/>
            <person name="Thomas B.C."/>
            <person name="Sharon I."/>
            <person name="Castelle C.J."/>
            <person name="Singh A."/>
            <person name="Wilkins M.J."/>
            <person name="Williams K.H."/>
            <person name="Banfield J.F."/>
        </authorList>
    </citation>
    <scope>NUCLEOTIDE SEQUENCE [LARGE SCALE GENOMIC DNA]</scope>
</reference>
<evidence type="ECO:0000256" key="7">
    <source>
        <dbReference type="HAMAP-Rule" id="MF_01331"/>
    </source>
</evidence>
<evidence type="ECO:0000256" key="11">
    <source>
        <dbReference type="SAM" id="MobiDB-lite"/>
    </source>
</evidence>
<dbReference type="PATRIC" id="fig|1619023.3.peg.86"/>
<dbReference type="InterPro" id="IPR001063">
    <property type="entry name" value="Ribosomal_uL22"/>
</dbReference>
<comment type="similarity">
    <text evidence="1 7 8">Belongs to the universal ribosomal protein uL22 family.</text>
</comment>
<evidence type="ECO:0000256" key="8">
    <source>
        <dbReference type="RuleBase" id="RU004005"/>
    </source>
</evidence>
<dbReference type="InterPro" id="IPR005727">
    <property type="entry name" value="Ribosomal_uL22_bac/chlpt-type"/>
</dbReference>
<keyword evidence="4 7" id="KW-0689">Ribosomal protein</keyword>
<name>A0A0G0VKE7_9BACT</name>
<comment type="caution">
    <text evidence="12">The sequence shown here is derived from an EMBL/GenBank/DDBJ whole genome shotgun (WGS) entry which is preliminary data.</text>
</comment>
<accession>A0A0G0VKE7</accession>
<evidence type="ECO:0000313" key="13">
    <source>
        <dbReference type="Proteomes" id="UP000033903"/>
    </source>
</evidence>
<dbReference type="InterPro" id="IPR036394">
    <property type="entry name" value="Ribosomal_uL22_sf"/>
</dbReference>
<keyword evidence="3 7" id="KW-0694">RNA-binding</keyword>
<evidence type="ECO:0000256" key="9">
    <source>
        <dbReference type="RuleBase" id="RU004006"/>
    </source>
</evidence>
<dbReference type="PANTHER" id="PTHR13501:SF8">
    <property type="entry name" value="LARGE RIBOSOMAL SUBUNIT PROTEIN UL22M"/>
    <property type="match status" value="1"/>
</dbReference>
<dbReference type="PANTHER" id="PTHR13501">
    <property type="entry name" value="CHLOROPLAST 50S RIBOSOMAL PROTEIN L22-RELATED"/>
    <property type="match status" value="1"/>
</dbReference>
<dbReference type="Pfam" id="PF00237">
    <property type="entry name" value="Ribosomal_L22"/>
    <property type="match status" value="1"/>
</dbReference>
<proteinExistence type="inferred from homology"/>
<comment type="function">
    <text evidence="7 10">This protein binds specifically to 23S rRNA; its binding is stimulated by other ribosomal proteins, e.g., L4, L17, and L20. It is important during the early stages of 50S assembly. It makes multiple contacts with different domains of the 23S rRNA in the assembled 50S subunit and ribosome.</text>
</comment>
<dbReference type="NCBIfam" id="TIGR01044">
    <property type="entry name" value="rplV_bact"/>
    <property type="match status" value="1"/>
</dbReference>
<evidence type="ECO:0000256" key="1">
    <source>
        <dbReference type="ARBA" id="ARBA00009451"/>
    </source>
</evidence>
<dbReference type="EMBL" id="LCBA01000003">
    <property type="protein sequence ID" value="KKS01545.1"/>
    <property type="molecule type" value="Genomic_DNA"/>
</dbReference>
<dbReference type="GO" id="GO:0019843">
    <property type="term" value="F:rRNA binding"/>
    <property type="evidence" value="ECO:0007669"/>
    <property type="project" value="UniProtKB-UniRule"/>
</dbReference>
<evidence type="ECO:0000256" key="5">
    <source>
        <dbReference type="ARBA" id="ARBA00023274"/>
    </source>
</evidence>
<dbReference type="GO" id="GO:0003735">
    <property type="term" value="F:structural constituent of ribosome"/>
    <property type="evidence" value="ECO:0007669"/>
    <property type="project" value="InterPro"/>
</dbReference>
<evidence type="ECO:0000256" key="10">
    <source>
        <dbReference type="RuleBase" id="RU004008"/>
    </source>
</evidence>
<keyword evidence="5 7" id="KW-0687">Ribonucleoprotein</keyword>
<sequence length="169" mass="19124">MAQVTTQLNKFRMAPRKVRAVVDLVKGRGVVKALAHLEYVIKRPASGIIKIINSAIANAENNFNMVKDNLFIKDFIVNEGVKLKRFRPKGFGRASMIQKKTSHIKIVLAEKVPGLKRQESAQPKRSEKVYTEKEEKQTETKKLEIKSELGKKGNVIGKLGKRLFQRKAV</sequence>
<dbReference type="Gene3D" id="3.90.470.10">
    <property type="entry name" value="Ribosomal protein L22/L17"/>
    <property type="match status" value="1"/>
</dbReference>